<sequence length="442" mass="48907">MTELAAIQSKNGHANGYASGHSNGTANSHSKEASPLTNDQIPISPSAPQDVPGLLSQIASHGDAFLGIDPDARLKLLEDARALVNALETPRESMIRYCWAQSTIYAAIETGVDIELFHKLSLSDKPKSAAELAEDTGCDPFMLSRLLKHLAAMDVIGEAGPDLYRRTGFTIALCSEKYSDGFPLMTRRFTAGIHALPAYLKKNGYRNPTNPTDTALQLGFNTDLHFFETVKQDPVTAKQFNNHMSIYSLGRPSWMDVGFFPVQERLIEGSNTTNDNVLLIDMGGSIGHDLSEFKRKWPDAPGRLILQDLPTVACHAQGLDPTIEVMPHDFFTPQPVKGARAYYMHSVLHDWPDDMCRKILANLIPALRPGYSKVLINENVIPDKGAYWETTSLDLIMMTIGSGERTERHWYTLLESARLKIIKVWTAPAQKGEESLIECELA</sequence>
<dbReference type="Pfam" id="PF08100">
    <property type="entry name" value="Dimerisation"/>
    <property type="match status" value="1"/>
</dbReference>
<dbReference type="GO" id="GO:0008171">
    <property type="term" value="F:O-methyltransferase activity"/>
    <property type="evidence" value="ECO:0007669"/>
    <property type="project" value="InterPro"/>
</dbReference>
<dbReference type="PROSITE" id="PS51683">
    <property type="entry name" value="SAM_OMT_II"/>
    <property type="match status" value="1"/>
</dbReference>
<dbReference type="InterPro" id="IPR012967">
    <property type="entry name" value="COMT_dimerisation"/>
</dbReference>
<evidence type="ECO:0000256" key="3">
    <source>
        <dbReference type="ARBA" id="ARBA00022691"/>
    </source>
</evidence>
<dbReference type="InterPro" id="IPR036390">
    <property type="entry name" value="WH_DNA-bd_sf"/>
</dbReference>
<proteinExistence type="predicted"/>
<feature type="region of interest" description="Disordered" evidence="4">
    <location>
        <begin position="1"/>
        <end position="48"/>
    </location>
</feature>
<keyword evidence="8" id="KW-1185">Reference proteome</keyword>
<dbReference type="EMBL" id="KK088446">
    <property type="protein sequence ID" value="EYE91325.1"/>
    <property type="molecule type" value="Genomic_DNA"/>
</dbReference>
<dbReference type="STRING" id="1388766.A0A017S566"/>
<dbReference type="OrthoDB" id="1535081at2759"/>
<evidence type="ECO:0000259" key="6">
    <source>
        <dbReference type="Pfam" id="PF08100"/>
    </source>
</evidence>
<feature type="domain" description="O-methyltransferase C-terminal" evidence="5">
    <location>
        <begin position="278"/>
        <end position="417"/>
    </location>
</feature>
<dbReference type="Proteomes" id="UP000019804">
    <property type="component" value="Unassembled WGS sequence"/>
</dbReference>
<evidence type="ECO:0000259" key="5">
    <source>
        <dbReference type="Pfam" id="PF00891"/>
    </source>
</evidence>
<keyword evidence="3" id="KW-0949">S-adenosyl-L-methionine</keyword>
<keyword evidence="1 7" id="KW-0489">Methyltransferase</keyword>
<dbReference type="InterPro" id="IPR036388">
    <property type="entry name" value="WH-like_DNA-bd_sf"/>
</dbReference>
<dbReference type="HOGENOM" id="CLU_005533_5_0_1"/>
<evidence type="ECO:0000256" key="1">
    <source>
        <dbReference type="ARBA" id="ARBA00022603"/>
    </source>
</evidence>
<keyword evidence="2 7" id="KW-0808">Transferase</keyword>
<evidence type="ECO:0000256" key="4">
    <source>
        <dbReference type="SAM" id="MobiDB-lite"/>
    </source>
</evidence>
<name>A0A017S566_ASPRC</name>
<dbReference type="GO" id="GO:0044550">
    <property type="term" value="P:secondary metabolite biosynthetic process"/>
    <property type="evidence" value="ECO:0007669"/>
    <property type="project" value="UniProtKB-ARBA"/>
</dbReference>
<dbReference type="GeneID" id="63698119"/>
<dbReference type="GO" id="GO:0046983">
    <property type="term" value="F:protein dimerization activity"/>
    <property type="evidence" value="ECO:0007669"/>
    <property type="project" value="InterPro"/>
</dbReference>
<dbReference type="GO" id="GO:0032259">
    <property type="term" value="P:methylation"/>
    <property type="evidence" value="ECO:0007669"/>
    <property type="project" value="UniProtKB-KW"/>
</dbReference>
<dbReference type="AlphaFoldDB" id="A0A017S566"/>
<dbReference type="Gene3D" id="3.40.50.150">
    <property type="entry name" value="Vaccinia Virus protein VP39"/>
    <property type="match status" value="1"/>
</dbReference>
<evidence type="ECO:0000256" key="2">
    <source>
        <dbReference type="ARBA" id="ARBA00022679"/>
    </source>
</evidence>
<protein>
    <submittedName>
        <fullName evidence="7">S-adenosyl-L-methionine-dependent methyltransferase</fullName>
    </submittedName>
</protein>
<dbReference type="SUPFAM" id="SSF53335">
    <property type="entry name" value="S-adenosyl-L-methionine-dependent methyltransferases"/>
    <property type="match status" value="1"/>
</dbReference>
<dbReference type="SUPFAM" id="SSF46785">
    <property type="entry name" value="Winged helix' DNA-binding domain"/>
    <property type="match status" value="1"/>
</dbReference>
<reference evidence="8" key="1">
    <citation type="journal article" date="2014" name="Nat. Commun.">
        <title>Genomic adaptations of the halophilic Dead Sea filamentous fungus Eurotium rubrum.</title>
        <authorList>
            <person name="Kis-Papo T."/>
            <person name="Weig A.R."/>
            <person name="Riley R."/>
            <person name="Persoh D."/>
            <person name="Salamov A."/>
            <person name="Sun H."/>
            <person name="Lipzen A."/>
            <person name="Wasser S.P."/>
            <person name="Rambold G."/>
            <person name="Grigoriev I.V."/>
            <person name="Nevo E."/>
        </authorList>
    </citation>
    <scope>NUCLEOTIDE SEQUENCE [LARGE SCALE GENOMIC DNA]</scope>
    <source>
        <strain evidence="8">CBS 135680</strain>
    </source>
</reference>
<accession>A0A017S566</accession>
<dbReference type="InterPro" id="IPR016461">
    <property type="entry name" value="COMT-like"/>
</dbReference>
<dbReference type="RefSeq" id="XP_040635015.1">
    <property type="nucleotide sequence ID" value="XM_040782995.1"/>
</dbReference>
<feature type="compositionally biased region" description="Polar residues" evidence="4">
    <location>
        <begin position="35"/>
        <end position="47"/>
    </location>
</feature>
<dbReference type="Pfam" id="PF00891">
    <property type="entry name" value="Methyltransf_2"/>
    <property type="match status" value="1"/>
</dbReference>
<evidence type="ECO:0000313" key="8">
    <source>
        <dbReference type="Proteomes" id="UP000019804"/>
    </source>
</evidence>
<dbReference type="InterPro" id="IPR029063">
    <property type="entry name" value="SAM-dependent_MTases_sf"/>
</dbReference>
<organism evidence="7 8">
    <name type="scientific">Aspergillus ruber (strain CBS 135680)</name>
    <dbReference type="NCBI Taxonomy" id="1388766"/>
    <lineage>
        <taxon>Eukaryota</taxon>
        <taxon>Fungi</taxon>
        <taxon>Dikarya</taxon>
        <taxon>Ascomycota</taxon>
        <taxon>Pezizomycotina</taxon>
        <taxon>Eurotiomycetes</taxon>
        <taxon>Eurotiomycetidae</taxon>
        <taxon>Eurotiales</taxon>
        <taxon>Aspergillaceae</taxon>
        <taxon>Aspergillus</taxon>
        <taxon>Aspergillus subgen. Aspergillus</taxon>
    </lineage>
</organism>
<dbReference type="InterPro" id="IPR001077">
    <property type="entry name" value="COMT_C"/>
</dbReference>
<gene>
    <name evidence="7" type="ORF">EURHEDRAFT_416568</name>
</gene>
<evidence type="ECO:0000313" key="7">
    <source>
        <dbReference type="EMBL" id="EYE91325.1"/>
    </source>
</evidence>
<feature type="domain" description="O-methyltransferase dimerisation" evidence="6">
    <location>
        <begin position="106"/>
        <end position="167"/>
    </location>
</feature>
<dbReference type="PANTHER" id="PTHR43712">
    <property type="entry name" value="PUTATIVE (AFU_ORTHOLOGUE AFUA_4G14580)-RELATED"/>
    <property type="match status" value="1"/>
</dbReference>
<dbReference type="Gene3D" id="1.10.10.10">
    <property type="entry name" value="Winged helix-like DNA-binding domain superfamily/Winged helix DNA-binding domain"/>
    <property type="match status" value="1"/>
</dbReference>
<dbReference type="PANTHER" id="PTHR43712:SF1">
    <property type="entry name" value="HYPOTHETICAL O-METHYLTRANSFERASE (EUROFUNG)-RELATED"/>
    <property type="match status" value="1"/>
</dbReference>